<dbReference type="InterPro" id="IPR011257">
    <property type="entry name" value="DNA_glycosylase"/>
</dbReference>
<dbReference type="PANTHER" id="PTHR43003:SF5">
    <property type="entry name" value="DNA-3-METHYLADENINE GLYCOSYLASE"/>
    <property type="match status" value="1"/>
</dbReference>
<dbReference type="GO" id="GO:0043916">
    <property type="term" value="F:DNA-7-methylguanine glycosylase activity"/>
    <property type="evidence" value="ECO:0007669"/>
    <property type="project" value="TreeGrafter"/>
</dbReference>
<keyword evidence="1" id="KW-0227">DNA damage</keyword>
<dbReference type="GO" id="GO:0032993">
    <property type="term" value="C:protein-DNA complex"/>
    <property type="evidence" value="ECO:0007669"/>
    <property type="project" value="TreeGrafter"/>
</dbReference>
<dbReference type="InterPro" id="IPR051912">
    <property type="entry name" value="Alkylbase_DNA_Glycosylase/TA"/>
</dbReference>
<dbReference type="GO" id="GO:0006285">
    <property type="term" value="P:base-excision repair, AP site formation"/>
    <property type="evidence" value="ECO:0007669"/>
    <property type="project" value="TreeGrafter"/>
</dbReference>
<dbReference type="GO" id="GO:0006307">
    <property type="term" value="P:DNA alkylation repair"/>
    <property type="evidence" value="ECO:0007669"/>
    <property type="project" value="TreeGrafter"/>
</dbReference>
<feature type="non-terminal residue" evidence="4">
    <location>
        <position position="210"/>
    </location>
</feature>
<dbReference type="AlphaFoldDB" id="A0A382FDH2"/>
<dbReference type="GO" id="GO:0005737">
    <property type="term" value="C:cytoplasm"/>
    <property type="evidence" value="ECO:0007669"/>
    <property type="project" value="TreeGrafter"/>
</dbReference>
<dbReference type="Gene3D" id="1.10.1670.40">
    <property type="match status" value="1"/>
</dbReference>
<protein>
    <recommendedName>
        <fullName evidence="3">HhH-GPD domain-containing protein</fullName>
    </recommendedName>
</protein>
<dbReference type="GO" id="GO:0032131">
    <property type="term" value="F:alkylated DNA binding"/>
    <property type="evidence" value="ECO:0007669"/>
    <property type="project" value="TreeGrafter"/>
</dbReference>
<dbReference type="InterPro" id="IPR003265">
    <property type="entry name" value="HhH-GPD_domain"/>
</dbReference>
<accession>A0A382FDH2</accession>
<evidence type="ECO:0000313" key="4">
    <source>
        <dbReference type="EMBL" id="SVB60729.1"/>
    </source>
</evidence>
<evidence type="ECO:0000256" key="1">
    <source>
        <dbReference type="ARBA" id="ARBA00022763"/>
    </source>
</evidence>
<dbReference type="CDD" id="cd00056">
    <property type="entry name" value="ENDO3c"/>
    <property type="match status" value="1"/>
</dbReference>
<proteinExistence type="predicted"/>
<dbReference type="EMBL" id="UINC01049222">
    <property type="protein sequence ID" value="SVB60729.1"/>
    <property type="molecule type" value="Genomic_DNA"/>
</dbReference>
<dbReference type="Gene3D" id="1.10.340.30">
    <property type="entry name" value="Hypothetical protein, domain 2"/>
    <property type="match status" value="1"/>
</dbReference>
<dbReference type="SMART" id="SM00478">
    <property type="entry name" value="ENDO3c"/>
    <property type="match status" value="1"/>
</dbReference>
<sequence length="210" mass="23286">MTVLYEKLQGPDGALKAISNLDKDIELALETYGPPPDRSLPATFQTLARSIVGQQISGAAATSVWNRMKEAEVSTEQVISKLEPDDMMPLGLSRRKAEYIIGIAKEITTGELDLKSFPQMSGESVQQRLVKIRGVGAWTADNYRLFALADLDAWPVADIALQEGMKILKSLDMRPDVKTMETMGEPWRPFRGVGALILWHIYGSHKRKAT</sequence>
<gene>
    <name evidence="4" type="ORF">METZ01_LOCUS213583</name>
</gene>
<dbReference type="PANTHER" id="PTHR43003">
    <property type="entry name" value="DNA-3-METHYLADENINE GLYCOSYLASE"/>
    <property type="match status" value="1"/>
</dbReference>
<dbReference type="Pfam" id="PF00730">
    <property type="entry name" value="HhH-GPD"/>
    <property type="match status" value="1"/>
</dbReference>
<feature type="domain" description="HhH-GPD" evidence="3">
    <location>
        <begin position="52"/>
        <end position="203"/>
    </location>
</feature>
<dbReference type="SUPFAM" id="SSF48150">
    <property type="entry name" value="DNA-glycosylase"/>
    <property type="match status" value="1"/>
</dbReference>
<evidence type="ECO:0000259" key="3">
    <source>
        <dbReference type="SMART" id="SM00478"/>
    </source>
</evidence>
<keyword evidence="2" id="KW-0234">DNA repair</keyword>
<reference evidence="4" key="1">
    <citation type="submission" date="2018-05" db="EMBL/GenBank/DDBJ databases">
        <authorList>
            <person name="Lanie J.A."/>
            <person name="Ng W.-L."/>
            <person name="Kazmierczak K.M."/>
            <person name="Andrzejewski T.M."/>
            <person name="Davidsen T.M."/>
            <person name="Wayne K.J."/>
            <person name="Tettelin H."/>
            <person name="Glass J.I."/>
            <person name="Rusch D."/>
            <person name="Podicherti R."/>
            <person name="Tsui H.-C.T."/>
            <person name="Winkler M.E."/>
        </authorList>
    </citation>
    <scope>NUCLEOTIDE SEQUENCE</scope>
</reference>
<dbReference type="GO" id="GO:0008725">
    <property type="term" value="F:DNA-3-methyladenine glycosylase activity"/>
    <property type="evidence" value="ECO:0007669"/>
    <property type="project" value="TreeGrafter"/>
</dbReference>
<name>A0A382FDH2_9ZZZZ</name>
<evidence type="ECO:0000256" key="2">
    <source>
        <dbReference type="ARBA" id="ARBA00023204"/>
    </source>
</evidence>
<organism evidence="4">
    <name type="scientific">marine metagenome</name>
    <dbReference type="NCBI Taxonomy" id="408172"/>
    <lineage>
        <taxon>unclassified sequences</taxon>
        <taxon>metagenomes</taxon>
        <taxon>ecological metagenomes</taxon>
    </lineage>
</organism>